<gene>
    <name evidence="1" type="ORF">GCK47_09180</name>
</gene>
<protein>
    <submittedName>
        <fullName evidence="1">Glycosyltransferase</fullName>
    </submittedName>
</protein>
<dbReference type="Pfam" id="PF13692">
    <property type="entry name" value="Glyco_trans_1_4"/>
    <property type="match status" value="1"/>
</dbReference>
<evidence type="ECO:0000313" key="1">
    <source>
        <dbReference type="EMBL" id="MVQ45874.1"/>
    </source>
</evidence>
<dbReference type="Proteomes" id="UP000479531">
    <property type="component" value="Unassembled WGS sequence"/>
</dbReference>
<dbReference type="SUPFAM" id="SSF53756">
    <property type="entry name" value="UDP-Glycosyltransferase/glycogen phosphorylase"/>
    <property type="match status" value="1"/>
</dbReference>
<sequence>MGIFNAVADALREFTTVVNLDMVTEAPVSEADIFIRPAKLEKNVENIYEKNLSLNQKQIFMSEKIPALFDINSTAYTRQELHLSEDKFLIAIVGNRLGQEITESFEKFMFEILQKNKKTDFVIIGEAGELQNRLTDSTFDKRIHYLGYCTDLKGVVATLDIYLNPERLGGGWSSAIALSAGIPVVTLKKGDVAYNVSEKFIVSDYNEMYEVIRQYMDDKEFYNTRRQEAFRYAKEHSENKLIDFCDEMFGKIKEIMINGKCFNI</sequence>
<dbReference type="RefSeq" id="WP_157350498.1">
    <property type="nucleotide sequence ID" value="NZ_WGGT01000010.1"/>
</dbReference>
<evidence type="ECO:0000313" key="2">
    <source>
        <dbReference type="Proteomes" id="UP000479531"/>
    </source>
</evidence>
<name>A0A6L6XFF6_9FIRM</name>
<dbReference type="EMBL" id="WGGT01000010">
    <property type="protein sequence ID" value="MVQ45874.1"/>
    <property type="molecule type" value="Genomic_DNA"/>
</dbReference>
<reference evidence="1 2" key="1">
    <citation type="submission" date="2019-10" db="EMBL/GenBank/DDBJ databases">
        <title>Roseburia spp. ameliorate alcoholic fatty liver via restoration of gut barrier function.</title>
        <authorList>
            <person name="Seo B."/>
            <person name="Ko G."/>
        </authorList>
    </citation>
    <scope>NUCLEOTIDE SEQUENCE [LARGE SCALE GENOMIC DNA]</scope>
    <source>
        <strain evidence="1 2">SNUG30017</strain>
    </source>
</reference>
<comment type="caution">
    <text evidence="1">The sequence shown here is derived from an EMBL/GenBank/DDBJ whole genome shotgun (WGS) entry which is preliminary data.</text>
</comment>
<keyword evidence="1" id="KW-0808">Transferase</keyword>
<organism evidence="1 2">
    <name type="scientific">Roseburia intestinalis</name>
    <dbReference type="NCBI Taxonomy" id="166486"/>
    <lineage>
        <taxon>Bacteria</taxon>
        <taxon>Bacillati</taxon>
        <taxon>Bacillota</taxon>
        <taxon>Clostridia</taxon>
        <taxon>Lachnospirales</taxon>
        <taxon>Lachnospiraceae</taxon>
        <taxon>Roseburia</taxon>
    </lineage>
</organism>
<dbReference type="Gene3D" id="3.40.50.2000">
    <property type="entry name" value="Glycogen Phosphorylase B"/>
    <property type="match status" value="1"/>
</dbReference>
<accession>A0A6L6XFF6</accession>
<dbReference type="AlphaFoldDB" id="A0A6L6XFF6"/>
<dbReference type="GO" id="GO:0016740">
    <property type="term" value="F:transferase activity"/>
    <property type="evidence" value="ECO:0007669"/>
    <property type="project" value="UniProtKB-KW"/>
</dbReference>
<proteinExistence type="predicted"/>